<evidence type="ECO:0000259" key="5">
    <source>
        <dbReference type="PROSITE" id="PS52004"/>
    </source>
</evidence>
<dbReference type="PROSITE" id="PS00606">
    <property type="entry name" value="KS3_1"/>
    <property type="match status" value="1"/>
</dbReference>
<evidence type="ECO:0000259" key="4">
    <source>
        <dbReference type="PROSITE" id="PS50075"/>
    </source>
</evidence>
<dbReference type="EMBL" id="BMWZ01000001">
    <property type="protein sequence ID" value="GGZ71910.1"/>
    <property type="molecule type" value="Genomic_DNA"/>
</dbReference>
<dbReference type="GO" id="GO:0004312">
    <property type="term" value="F:fatty acid synthase activity"/>
    <property type="evidence" value="ECO:0007669"/>
    <property type="project" value="TreeGrafter"/>
</dbReference>
<dbReference type="Gene3D" id="2.30.38.10">
    <property type="entry name" value="Luciferase, Domain 3"/>
    <property type="match status" value="1"/>
</dbReference>
<dbReference type="Pfam" id="PF00698">
    <property type="entry name" value="Acyl_transf_1"/>
    <property type="match status" value="1"/>
</dbReference>
<dbReference type="Pfam" id="PF02801">
    <property type="entry name" value="Ketoacyl-synt_C"/>
    <property type="match status" value="1"/>
</dbReference>
<dbReference type="GO" id="GO:0006633">
    <property type="term" value="P:fatty acid biosynthetic process"/>
    <property type="evidence" value="ECO:0007669"/>
    <property type="project" value="InterPro"/>
</dbReference>
<dbReference type="CDD" id="cd00833">
    <property type="entry name" value="PKS"/>
    <property type="match status" value="1"/>
</dbReference>
<dbReference type="Pfam" id="PF00550">
    <property type="entry name" value="PP-binding"/>
    <property type="match status" value="2"/>
</dbReference>
<dbReference type="Gene3D" id="3.30.70.3290">
    <property type="match status" value="1"/>
</dbReference>
<dbReference type="GO" id="GO:0004315">
    <property type="term" value="F:3-oxoacyl-[acyl-carrier-protein] synthase activity"/>
    <property type="evidence" value="ECO:0007669"/>
    <property type="project" value="InterPro"/>
</dbReference>
<dbReference type="SUPFAM" id="SSF53901">
    <property type="entry name" value="Thiolase-like"/>
    <property type="match status" value="1"/>
</dbReference>
<dbReference type="SUPFAM" id="SSF52151">
    <property type="entry name" value="FabD/lysophospholipase-like"/>
    <property type="match status" value="1"/>
</dbReference>
<keyword evidence="7" id="KW-1185">Reference proteome</keyword>
<dbReference type="PANTHER" id="PTHR43775">
    <property type="entry name" value="FATTY ACID SYNTHASE"/>
    <property type="match status" value="1"/>
</dbReference>
<sequence>MNYLKSAERQLLLNTFNKDIAECNEDRSVIDLFLDQVKKSPDNLAVVYESCEITYGELDSCTNQFADYLIDTFNIKQGDCIGLMIDRSEWLAIAILSILKTGAAYVPISTDYPQKRKDYIKQDSHCKIIIDKAVIDNFKTKKDSYAQHIPLDVKLKANDLMYVLYTSGTTGTPKGVMIEHKSVINLINYQTQLFQINESERILQFSNYFFDASVEQFFLSLLNGAALYIIGKEALTNHVLPSFIAKNKITHLHATPSYLETLPDLSELSSLKRIIAGGEVCSVKLAAKLGNTCNFYNKYGPTEATVTTTLHKYSEADKDRDTLSIGTPIGNARVHILSENLELVSIGETGELCIEGHGLARGYMNLSELSAEKFVTSPFDSKKKIYRTGDYAKWLANGDIEFVGRKDDQVKIRGYRMELGEIESALNALPSIKRAVVVASDFNVEEKRLVAYIQYIEDYDVQLSLREQLLEVLPEYMVPLLYIIVDEFAKTPNGKIDRKNLPDPIVLRPDSSPILRKPRNKTEKEIAKIWVEYLGITEVGIDDNFFEMGGTSLLTQKVSARLKAQLNLEIPVIKLYEFPTIADISKFLKLKEPIADVLKTTKKKEKRAVNDIAVIGMSGRFPGADSIQELWDILKASKETISFFSKEELDKSIPEVLRNDPLYVAARGIVPSAKGFDAKFFGINPKLAEAMDPQQRLFLEVAWEVLEQSGYLPKHYKGNVGVYAGCGANSYYTNNVIPNKNIINQLGSFLVNIANDKGYVATRAAYHLNLKGPAVSVHSACSTSLLAIGQAVEAIRSGQCDVAIAGGASVTSPMYSGHLYQEGSMLSANGSCRSFDKDGNGTVFSDGAGAVLLKSLEEAKRDGDVIHGVIKGYGINNDGGNKGSFTAPCVEGQAGAIFKAFQDADIEPSEISYIEAHGTATPVGDPIEMEGLHKAFGKQDKHNYCAIGSIKSNMGHLTAAAGVAGFIKTILALKHKKIPASLGYEQANPAINFENSPFYVNNTFRDWNWEGKRRAGISSFGVGGTNVHIVVEEFDRKQPDSFDNRPIQLLTWSAKTDKSLDGYKAALGKFTASSDDLNIADVAYSLSATRDVFNKRSFTLATDSKNAAKELSSDEAASIKSSDLKVLPDNLAFLFPGQGAQYLQMGKALYDYEDVFRDAVDECAEILLDAYQYDIRNIIYPNEENPAAEKRLKDTQFTQPALFVIEYALAQLWMSWGIQPTLLCGHSIGEFMAAHLAGIFALKDALLLVAVRGKLVSQLPGGSMLSVRTTYQILTELLPEKLSIAAVNSDQLCVASGEDEDIEAFAKVLEQKEIPHRILLTSHAFHSTMMDPVIDAFEAEVKKLKLQAPRIPIVSSVTGKWLSEAEAIDPKYWSNHLRATVRFSEAMDTALALEDIVLLEVGPGRALTTLSQQKKKSKSASSISSLVIPGDNENAFHTVLTALGNLWLKGIEPDWNAFYYKESKRKIILPAYVFDRKPCWLDQPLDDQTLNGTSIQHLNKSQASNKNQALTPMNNVSNPNRKTIILEKISEIIINTSGMELESSDYKNSFLELGLDSLVLTQMAITCKNEFKIPITFRQLNIEFNTPELLAHYLDKTLAPEHFAPIIPVINPTPEIAKHNGHHGVPINSQEFNTTSHNNNLTLDLIAQQIQLLSKELELIRAANVDSSLIKKPIVNGLKPVVNPTSESEIKNRITQVEKSPTEKLNTPPVLGARLGMDESGNPAWFIPCKENDGEYIKIELPEIKPIL</sequence>
<feature type="domain" description="Carrier" evidence="4">
    <location>
        <begin position="517"/>
        <end position="592"/>
    </location>
</feature>
<accession>A0A918QUX1</accession>
<proteinExistence type="predicted"/>
<dbReference type="Gene3D" id="3.30.300.30">
    <property type="match status" value="1"/>
</dbReference>
<dbReference type="Proteomes" id="UP000636004">
    <property type="component" value="Unassembled WGS sequence"/>
</dbReference>
<dbReference type="Pfam" id="PF00109">
    <property type="entry name" value="ketoacyl-synt"/>
    <property type="match status" value="1"/>
</dbReference>
<feature type="domain" description="Carrier" evidence="4">
    <location>
        <begin position="1523"/>
        <end position="1598"/>
    </location>
</feature>
<dbReference type="Pfam" id="PF00501">
    <property type="entry name" value="AMP-binding"/>
    <property type="match status" value="1"/>
</dbReference>
<dbReference type="InterPro" id="IPR016036">
    <property type="entry name" value="Malonyl_transacylase_ACP-bd"/>
</dbReference>
<dbReference type="InterPro" id="IPR009081">
    <property type="entry name" value="PP-bd_ACP"/>
</dbReference>
<dbReference type="InterPro" id="IPR010071">
    <property type="entry name" value="AA_adenyl_dom"/>
</dbReference>
<dbReference type="SUPFAM" id="SSF55048">
    <property type="entry name" value="Probable ACP-binding domain of malonyl-CoA ACP transacylase"/>
    <property type="match status" value="1"/>
</dbReference>
<dbReference type="SMART" id="SM00825">
    <property type="entry name" value="PKS_KS"/>
    <property type="match status" value="1"/>
</dbReference>
<keyword evidence="1" id="KW-0596">Phosphopantetheine</keyword>
<dbReference type="InterPro" id="IPR000873">
    <property type="entry name" value="AMP-dep_synth/lig_dom"/>
</dbReference>
<dbReference type="Gene3D" id="3.30.70.250">
    <property type="entry name" value="Malonyl-CoA ACP transacylase, ACP-binding"/>
    <property type="match status" value="1"/>
</dbReference>
<dbReference type="SMART" id="SM00823">
    <property type="entry name" value="PKS_PP"/>
    <property type="match status" value="1"/>
</dbReference>
<dbReference type="NCBIfam" id="TIGR01733">
    <property type="entry name" value="AA-adenyl-dom"/>
    <property type="match status" value="1"/>
</dbReference>
<reference evidence="6" key="1">
    <citation type="journal article" date="2014" name="Int. J. Syst. Evol. Microbiol.">
        <title>Complete genome sequence of Corynebacterium casei LMG S-19264T (=DSM 44701T), isolated from a smear-ripened cheese.</title>
        <authorList>
            <consortium name="US DOE Joint Genome Institute (JGI-PGF)"/>
            <person name="Walter F."/>
            <person name="Albersmeier A."/>
            <person name="Kalinowski J."/>
            <person name="Ruckert C."/>
        </authorList>
    </citation>
    <scope>NUCLEOTIDE SEQUENCE</scope>
    <source>
        <strain evidence="6">KCTC 12710</strain>
    </source>
</reference>
<dbReference type="PROSITE" id="PS50075">
    <property type="entry name" value="CARRIER"/>
    <property type="match status" value="2"/>
</dbReference>
<dbReference type="InterPro" id="IPR045851">
    <property type="entry name" value="AMP-bd_C_sf"/>
</dbReference>
<name>A0A918QUX1_9FLAO</name>
<dbReference type="PROSITE" id="PS52004">
    <property type="entry name" value="KS3_2"/>
    <property type="match status" value="1"/>
</dbReference>
<organism evidence="6 7">
    <name type="scientific">Algibacter mikhailovii</name>
    <dbReference type="NCBI Taxonomy" id="425498"/>
    <lineage>
        <taxon>Bacteria</taxon>
        <taxon>Pseudomonadati</taxon>
        <taxon>Bacteroidota</taxon>
        <taxon>Flavobacteriia</taxon>
        <taxon>Flavobacteriales</taxon>
        <taxon>Flavobacteriaceae</taxon>
        <taxon>Algibacter</taxon>
    </lineage>
</organism>
<evidence type="ECO:0000256" key="2">
    <source>
        <dbReference type="ARBA" id="ARBA00022553"/>
    </source>
</evidence>
<dbReference type="InterPro" id="IPR018201">
    <property type="entry name" value="Ketoacyl_synth_AS"/>
</dbReference>
<dbReference type="Gene3D" id="1.10.1200.10">
    <property type="entry name" value="ACP-like"/>
    <property type="match status" value="2"/>
</dbReference>
<dbReference type="InterPro" id="IPR020841">
    <property type="entry name" value="PKS_Beta-ketoAc_synthase_dom"/>
</dbReference>
<evidence type="ECO:0000313" key="6">
    <source>
        <dbReference type="EMBL" id="GGZ71910.1"/>
    </source>
</evidence>
<dbReference type="CDD" id="cd05930">
    <property type="entry name" value="A_NRPS"/>
    <property type="match status" value="1"/>
</dbReference>
<dbReference type="SMART" id="SM00827">
    <property type="entry name" value="PKS_AT"/>
    <property type="match status" value="1"/>
</dbReference>
<dbReference type="InterPro" id="IPR032821">
    <property type="entry name" value="PKS_assoc"/>
</dbReference>
<reference evidence="6" key="2">
    <citation type="submission" date="2020-09" db="EMBL/GenBank/DDBJ databases">
        <authorList>
            <person name="Sun Q."/>
            <person name="Kim S."/>
        </authorList>
    </citation>
    <scope>NUCLEOTIDE SEQUENCE</scope>
    <source>
        <strain evidence="6">KCTC 12710</strain>
    </source>
</reference>
<comment type="caution">
    <text evidence="6">The sequence shown here is derived from an EMBL/GenBank/DDBJ whole genome shotgun (WGS) entry which is preliminary data.</text>
</comment>
<dbReference type="InterPro" id="IPR016035">
    <property type="entry name" value="Acyl_Trfase/lysoPLipase"/>
</dbReference>
<feature type="domain" description="Ketosynthase family 3 (KS3)" evidence="5">
    <location>
        <begin position="609"/>
        <end position="1033"/>
    </location>
</feature>
<keyword evidence="2" id="KW-0597">Phosphoprotein</keyword>
<dbReference type="InterPro" id="IPR001227">
    <property type="entry name" value="Ac_transferase_dom_sf"/>
</dbReference>
<dbReference type="InterPro" id="IPR016039">
    <property type="entry name" value="Thiolase-like"/>
</dbReference>
<dbReference type="InterPro" id="IPR020845">
    <property type="entry name" value="AMP-binding_CS"/>
</dbReference>
<dbReference type="PANTHER" id="PTHR43775:SF51">
    <property type="entry name" value="INACTIVE PHENOLPHTHIOCEROL SYNTHESIS POLYKETIDE SYNTHASE TYPE I PKS1-RELATED"/>
    <property type="match status" value="1"/>
</dbReference>
<dbReference type="SUPFAM" id="SSF56801">
    <property type="entry name" value="Acetyl-CoA synthetase-like"/>
    <property type="match status" value="1"/>
</dbReference>
<dbReference type="SUPFAM" id="SSF47336">
    <property type="entry name" value="ACP-like"/>
    <property type="match status" value="2"/>
</dbReference>
<dbReference type="InterPro" id="IPR050091">
    <property type="entry name" value="PKS_NRPS_Biosynth_Enz"/>
</dbReference>
<evidence type="ECO:0000256" key="3">
    <source>
        <dbReference type="ARBA" id="ARBA00022679"/>
    </source>
</evidence>
<dbReference type="GO" id="GO:0031177">
    <property type="term" value="F:phosphopantetheine binding"/>
    <property type="evidence" value="ECO:0007669"/>
    <property type="project" value="InterPro"/>
</dbReference>
<evidence type="ECO:0000313" key="7">
    <source>
        <dbReference type="Proteomes" id="UP000636004"/>
    </source>
</evidence>
<evidence type="ECO:0000256" key="1">
    <source>
        <dbReference type="ARBA" id="ARBA00022450"/>
    </source>
</evidence>
<gene>
    <name evidence="6" type="ORF">GCM10007028_06590</name>
</gene>
<dbReference type="PROSITE" id="PS00455">
    <property type="entry name" value="AMP_BINDING"/>
    <property type="match status" value="1"/>
</dbReference>
<dbReference type="Gene3D" id="3.40.47.10">
    <property type="match status" value="1"/>
</dbReference>
<keyword evidence="3" id="KW-0808">Transferase</keyword>
<protein>
    <recommendedName>
        <fullName evidence="8">Amino acid adenylation domain-containing protein</fullName>
    </recommendedName>
</protein>
<dbReference type="InterPro" id="IPR014030">
    <property type="entry name" value="Ketoacyl_synth_N"/>
</dbReference>
<dbReference type="InterPro" id="IPR025110">
    <property type="entry name" value="AMP-bd_C"/>
</dbReference>
<dbReference type="InterPro" id="IPR014043">
    <property type="entry name" value="Acyl_transferase_dom"/>
</dbReference>
<dbReference type="Gene3D" id="3.40.50.980">
    <property type="match status" value="2"/>
</dbReference>
<dbReference type="Pfam" id="PF13193">
    <property type="entry name" value="AMP-binding_C"/>
    <property type="match status" value="1"/>
</dbReference>
<dbReference type="InterPro" id="IPR020806">
    <property type="entry name" value="PKS_PP-bd"/>
</dbReference>
<dbReference type="Gene3D" id="3.40.366.10">
    <property type="entry name" value="Malonyl-Coenzyme A Acyl Carrier Protein, domain 2"/>
    <property type="match status" value="1"/>
</dbReference>
<dbReference type="InterPro" id="IPR036736">
    <property type="entry name" value="ACP-like_sf"/>
</dbReference>
<evidence type="ECO:0008006" key="8">
    <source>
        <dbReference type="Google" id="ProtNLM"/>
    </source>
</evidence>
<dbReference type="Pfam" id="PF16197">
    <property type="entry name" value="KAsynt_C_assoc"/>
    <property type="match status" value="1"/>
</dbReference>
<dbReference type="RefSeq" id="WP_189359327.1">
    <property type="nucleotide sequence ID" value="NZ_BMWZ01000001.1"/>
</dbReference>
<dbReference type="InterPro" id="IPR014031">
    <property type="entry name" value="Ketoacyl_synth_C"/>
</dbReference>